<reference evidence="2" key="1">
    <citation type="submission" date="2016-11" db="UniProtKB">
        <authorList>
            <consortium name="WormBaseParasite"/>
        </authorList>
    </citation>
    <scope>IDENTIFICATION</scope>
    <source>
        <strain evidence="2">KR3021</strain>
    </source>
</reference>
<sequence length="202" mass="23007">MGKRKHVDTAEEPLAKVKKVKLEYVPIVETDTDTGLSNNTDAEDDGLEVYLIRKPKDVPLDFLETIKFPSKIKGKKTIMSYTDEEADEREVVCKFSPLEKQALLVPYLKEGNAKKDLKWTSQVVGSLFISHMADLSDGYPLPPEEDYLNPDLLPHQMPQFPFVIESINKKPELKLDHLKQRIVATKKKSASKNKKRKQASNQ</sequence>
<proteinExistence type="predicted"/>
<dbReference type="Proteomes" id="UP000095286">
    <property type="component" value="Unplaced"/>
</dbReference>
<evidence type="ECO:0000313" key="2">
    <source>
        <dbReference type="WBParaSite" id="RSKR_0000017600.1"/>
    </source>
</evidence>
<organism evidence="1 2">
    <name type="scientific">Rhabditophanes sp. KR3021</name>
    <dbReference type="NCBI Taxonomy" id="114890"/>
    <lineage>
        <taxon>Eukaryota</taxon>
        <taxon>Metazoa</taxon>
        <taxon>Ecdysozoa</taxon>
        <taxon>Nematoda</taxon>
        <taxon>Chromadorea</taxon>
        <taxon>Rhabditida</taxon>
        <taxon>Tylenchina</taxon>
        <taxon>Panagrolaimomorpha</taxon>
        <taxon>Strongyloidoidea</taxon>
        <taxon>Alloionematidae</taxon>
        <taxon>Rhabditophanes</taxon>
    </lineage>
</organism>
<protein>
    <submittedName>
        <fullName evidence="2">HUN domain-containing protein</fullName>
    </submittedName>
</protein>
<evidence type="ECO:0000313" key="1">
    <source>
        <dbReference type="Proteomes" id="UP000095286"/>
    </source>
</evidence>
<name>A0AC35TG37_9BILA</name>
<dbReference type="WBParaSite" id="RSKR_0000017600.1">
    <property type="protein sequence ID" value="RSKR_0000017600.1"/>
    <property type="gene ID" value="RSKR_0000017600"/>
</dbReference>
<accession>A0AC35TG37</accession>